<gene>
    <name evidence="2" type="ORF">V7S43_007413</name>
</gene>
<sequence length="202" mass="21436">MASQGTTRGGRRGRGRPVVTRQSKHLQGLPPEEQPDLDAVKRVAREGKNAAREKEAAESLSVTESAVEDQPAVNPESQGTPAVCDAHGSQGGSSDVETSDVVETTACEGSDEVSEGDTAMVESPEVIDLRSASTSSEKSVAEVKPEPRHADEEVPSTVKSEDVPSEDAQMKSGDSLKIPSDDSGRADSLDGERAMKYVRREF</sequence>
<feature type="compositionally biased region" description="Basic and acidic residues" evidence="1">
    <location>
        <begin position="139"/>
        <end position="152"/>
    </location>
</feature>
<reference evidence="2 3" key="1">
    <citation type="submission" date="2024-09" db="EMBL/GenBank/DDBJ databases">
        <title>Genome sequencing and assembly of Phytophthora oleae, isolate VK10A, causative agent of rot of olive drupes.</title>
        <authorList>
            <person name="Conti Taguali S."/>
            <person name="Riolo M."/>
            <person name="La Spada F."/>
            <person name="Cacciola S.O."/>
            <person name="Dionisio G."/>
        </authorList>
    </citation>
    <scope>NUCLEOTIDE SEQUENCE [LARGE SCALE GENOMIC DNA]</scope>
    <source>
        <strain evidence="2 3">VK10A</strain>
    </source>
</reference>
<proteinExistence type="predicted"/>
<dbReference type="EMBL" id="JBIMZQ010000013">
    <property type="protein sequence ID" value="KAL3667863.1"/>
    <property type="molecule type" value="Genomic_DNA"/>
</dbReference>
<feature type="compositionally biased region" description="Basic and acidic residues" evidence="1">
    <location>
        <begin position="38"/>
        <end position="57"/>
    </location>
</feature>
<dbReference type="AlphaFoldDB" id="A0ABD3FLW0"/>
<keyword evidence="3" id="KW-1185">Reference proteome</keyword>
<protein>
    <submittedName>
        <fullName evidence="2">Uncharacterized protein</fullName>
    </submittedName>
</protein>
<evidence type="ECO:0000313" key="3">
    <source>
        <dbReference type="Proteomes" id="UP001632037"/>
    </source>
</evidence>
<evidence type="ECO:0000313" key="2">
    <source>
        <dbReference type="EMBL" id="KAL3667863.1"/>
    </source>
</evidence>
<feature type="region of interest" description="Disordered" evidence="1">
    <location>
        <begin position="1"/>
        <end position="202"/>
    </location>
</feature>
<feature type="compositionally biased region" description="Basic and acidic residues" evidence="1">
    <location>
        <begin position="179"/>
        <end position="202"/>
    </location>
</feature>
<organism evidence="2 3">
    <name type="scientific">Phytophthora oleae</name>
    <dbReference type="NCBI Taxonomy" id="2107226"/>
    <lineage>
        <taxon>Eukaryota</taxon>
        <taxon>Sar</taxon>
        <taxon>Stramenopiles</taxon>
        <taxon>Oomycota</taxon>
        <taxon>Peronosporomycetes</taxon>
        <taxon>Peronosporales</taxon>
        <taxon>Peronosporaceae</taxon>
        <taxon>Phytophthora</taxon>
    </lineage>
</organism>
<comment type="caution">
    <text evidence="2">The sequence shown here is derived from an EMBL/GenBank/DDBJ whole genome shotgun (WGS) entry which is preliminary data.</text>
</comment>
<dbReference type="Proteomes" id="UP001632037">
    <property type="component" value="Unassembled WGS sequence"/>
</dbReference>
<accession>A0ABD3FLW0</accession>
<evidence type="ECO:0000256" key="1">
    <source>
        <dbReference type="SAM" id="MobiDB-lite"/>
    </source>
</evidence>
<name>A0ABD3FLW0_9STRA</name>